<reference evidence="1 2" key="1">
    <citation type="journal article" date="2013" name="Genome Announc.">
        <title>Draft Genome Sequence of the Cellulolytic, Mesophilic, Anaerobic Bacterium Clostridium termitidis Strain CT1112 (DSM 5398).</title>
        <authorList>
            <person name="Lal S."/>
            <person name="Ramachandran U."/>
            <person name="Zhang X."/>
            <person name="Munir R."/>
            <person name="Sparling R."/>
            <person name="Levin D.B."/>
        </authorList>
    </citation>
    <scope>NUCLEOTIDE SEQUENCE [LARGE SCALE GENOMIC DNA]</scope>
    <source>
        <strain evidence="1 2">CT1112</strain>
    </source>
</reference>
<gene>
    <name evidence="1" type="ORF">CTER_5136</name>
</gene>
<accession>S0FZR4</accession>
<evidence type="ECO:0000313" key="2">
    <source>
        <dbReference type="Proteomes" id="UP000014155"/>
    </source>
</evidence>
<dbReference type="AlphaFoldDB" id="S0FZR4"/>
<dbReference type="RefSeq" id="WP_004623066.1">
    <property type="nucleotide sequence ID" value="NZ_AORV01000008.1"/>
</dbReference>
<name>S0FZR4_RUMCE</name>
<dbReference type="EMBL" id="AORV01000008">
    <property type="protein sequence ID" value="EMS74033.1"/>
    <property type="molecule type" value="Genomic_DNA"/>
</dbReference>
<organism evidence="1 2">
    <name type="scientific">Ruminiclostridium cellobioparum subsp. termitidis CT1112</name>
    <dbReference type="NCBI Taxonomy" id="1195236"/>
    <lineage>
        <taxon>Bacteria</taxon>
        <taxon>Bacillati</taxon>
        <taxon>Bacillota</taxon>
        <taxon>Clostridia</taxon>
        <taxon>Eubacteriales</taxon>
        <taxon>Oscillospiraceae</taxon>
        <taxon>Ruminiclostridium</taxon>
    </lineage>
</organism>
<comment type="caution">
    <text evidence="1">The sequence shown here is derived from an EMBL/GenBank/DDBJ whole genome shotgun (WGS) entry which is preliminary data.</text>
</comment>
<sequence>MNIPENTYLSTTTEYHYVFPPNYSTDISLTYSYNNNDYGCSYTIYEGGKEVTKIFCIKKYSCKEEALEDCFKSLLEWAEKREIND</sequence>
<dbReference type="STRING" id="1195236.CTER_5136"/>
<protein>
    <submittedName>
        <fullName evidence="1">Uncharacterized protein</fullName>
    </submittedName>
</protein>
<evidence type="ECO:0000313" key="1">
    <source>
        <dbReference type="EMBL" id="EMS74033.1"/>
    </source>
</evidence>
<keyword evidence="2" id="KW-1185">Reference proteome</keyword>
<proteinExistence type="predicted"/>
<dbReference type="Proteomes" id="UP000014155">
    <property type="component" value="Unassembled WGS sequence"/>
</dbReference>